<dbReference type="EMBL" id="CAEZVC010000033">
    <property type="protein sequence ID" value="CAB4620338.1"/>
    <property type="molecule type" value="Genomic_DNA"/>
</dbReference>
<dbReference type="EMBL" id="CAFAAM010000010">
    <property type="protein sequence ID" value="CAB4793422.1"/>
    <property type="molecule type" value="Genomic_DNA"/>
</dbReference>
<proteinExistence type="predicted"/>
<evidence type="ECO:0000313" key="6">
    <source>
        <dbReference type="EMBL" id="CAB4972992.1"/>
    </source>
</evidence>
<evidence type="ECO:0000313" key="3">
    <source>
        <dbReference type="EMBL" id="CAB4620338.1"/>
    </source>
</evidence>
<name>A0A6J6IFF1_9ZZZZ</name>
<organism evidence="3">
    <name type="scientific">freshwater metagenome</name>
    <dbReference type="NCBI Taxonomy" id="449393"/>
    <lineage>
        <taxon>unclassified sequences</taxon>
        <taxon>metagenomes</taxon>
        <taxon>ecological metagenomes</taxon>
    </lineage>
</organism>
<dbReference type="AlphaFoldDB" id="A0A6J6IFF1"/>
<protein>
    <submittedName>
        <fullName evidence="3">Unannotated protein</fullName>
    </submittedName>
</protein>
<evidence type="ECO:0000313" key="2">
    <source>
        <dbReference type="EMBL" id="CAB4370610.1"/>
    </source>
</evidence>
<dbReference type="Pfam" id="PF13577">
    <property type="entry name" value="SnoaL_4"/>
    <property type="match status" value="1"/>
</dbReference>
<dbReference type="SUPFAM" id="SSF54427">
    <property type="entry name" value="NTF2-like"/>
    <property type="match status" value="1"/>
</dbReference>
<dbReference type="EMBL" id="CAFBOK010000016">
    <property type="protein sequence ID" value="CAB4972992.1"/>
    <property type="molecule type" value="Genomic_DNA"/>
</dbReference>
<gene>
    <name evidence="3" type="ORF">UFOPK1906_00720</name>
    <name evidence="4" type="ORF">UFOPK3010_00143</name>
    <name evidence="5" type="ORF">UFOPK3785_00501</name>
    <name evidence="6" type="ORF">UFOPK3927_00250</name>
    <name evidence="2" type="ORF">UFOPK4201_00324</name>
</gene>
<sequence>MGIDADVQNLIGHYCDAVLRVDVAEFANAWTEDARWLIPGDGIIEGRTAITATFEKIRPSFHQCVQEVLNGTISYVDGENATARWQIRELQWREDGTVSELIGVYHDVMVRGLDGVLRFAQRDFELIYSGPIDGSGKLRTPRTL</sequence>
<evidence type="ECO:0000259" key="1">
    <source>
        <dbReference type="Pfam" id="PF13577"/>
    </source>
</evidence>
<evidence type="ECO:0000313" key="4">
    <source>
        <dbReference type="EMBL" id="CAB4793422.1"/>
    </source>
</evidence>
<feature type="domain" description="SnoaL-like" evidence="1">
    <location>
        <begin position="5"/>
        <end position="122"/>
    </location>
</feature>
<dbReference type="InterPro" id="IPR037401">
    <property type="entry name" value="SnoaL-like"/>
</dbReference>
<accession>A0A6J6IFF1</accession>
<dbReference type="InterPro" id="IPR032710">
    <property type="entry name" value="NTF2-like_dom_sf"/>
</dbReference>
<dbReference type="EMBL" id="CAFBNJ010000017">
    <property type="protein sequence ID" value="CAB4945798.1"/>
    <property type="molecule type" value="Genomic_DNA"/>
</dbReference>
<dbReference type="Gene3D" id="3.10.450.50">
    <property type="match status" value="1"/>
</dbReference>
<dbReference type="EMBL" id="CAEUNJ010000009">
    <property type="protein sequence ID" value="CAB4370610.1"/>
    <property type="molecule type" value="Genomic_DNA"/>
</dbReference>
<reference evidence="3" key="1">
    <citation type="submission" date="2020-05" db="EMBL/GenBank/DDBJ databases">
        <authorList>
            <person name="Chiriac C."/>
            <person name="Salcher M."/>
            <person name="Ghai R."/>
            <person name="Kavagutti S V."/>
        </authorList>
    </citation>
    <scope>NUCLEOTIDE SEQUENCE</scope>
</reference>
<evidence type="ECO:0000313" key="5">
    <source>
        <dbReference type="EMBL" id="CAB4945798.1"/>
    </source>
</evidence>